<dbReference type="OrthoDB" id="3210322at2"/>
<evidence type="ECO:0000256" key="5">
    <source>
        <dbReference type="SAM" id="MobiDB-lite"/>
    </source>
</evidence>
<dbReference type="InterPro" id="IPR001647">
    <property type="entry name" value="HTH_TetR"/>
</dbReference>
<dbReference type="SUPFAM" id="SSF46689">
    <property type="entry name" value="Homeodomain-like"/>
    <property type="match status" value="1"/>
</dbReference>
<dbReference type="InterPro" id="IPR009057">
    <property type="entry name" value="Homeodomain-like_sf"/>
</dbReference>
<dbReference type="Pfam" id="PF00440">
    <property type="entry name" value="TetR_N"/>
    <property type="match status" value="1"/>
</dbReference>
<feature type="region of interest" description="Disordered" evidence="5">
    <location>
        <begin position="78"/>
        <end position="106"/>
    </location>
</feature>
<comment type="caution">
    <text evidence="7">The sequence shown here is derived from an EMBL/GenBank/DDBJ whole genome shotgun (WGS) entry which is preliminary data.</text>
</comment>
<name>A0A2A2WL43_9ACTN</name>
<evidence type="ECO:0000259" key="6">
    <source>
        <dbReference type="PROSITE" id="PS50977"/>
    </source>
</evidence>
<dbReference type="Gene3D" id="1.10.357.10">
    <property type="entry name" value="Tetracycline Repressor, domain 2"/>
    <property type="match status" value="1"/>
</dbReference>
<dbReference type="InterPro" id="IPR036271">
    <property type="entry name" value="Tet_transcr_reg_TetR-rel_C_sf"/>
</dbReference>
<dbReference type="EMBL" id="NTGA01000035">
    <property type="protein sequence ID" value="PAY21917.1"/>
    <property type="molecule type" value="Genomic_DNA"/>
</dbReference>
<evidence type="ECO:0000313" key="8">
    <source>
        <dbReference type="Proteomes" id="UP000218810"/>
    </source>
</evidence>
<dbReference type="SUPFAM" id="SSF48498">
    <property type="entry name" value="Tetracyclin repressor-like, C-terminal domain"/>
    <property type="match status" value="1"/>
</dbReference>
<feature type="DNA-binding region" description="H-T-H motif" evidence="4">
    <location>
        <begin position="32"/>
        <end position="51"/>
    </location>
</feature>
<dbReference type="PROSITE" id="PS50977">
    <property type="entry name" value="HTH_TETR_2"/>
    <property type="match status" value="1"/>
</dbReference>
<keyword evidence="1" id="KW-0805">Transcription regulation</keyword>
<evidence type="ECO:0000256" key="2">
    <source>
        <dbReference type="ARBA" id="ARBA00023125"/>
    </source>
</evidence>
<dbReference type="InterPro" id="IPR050109">
    <property type="entry name" value="HTH-type_TetR-like_transc_reg"/>
</dbReference>
<dbReference type="GO" id="GO:0003700">
    <property type="term" value="F:DNA-binding transcription factor activity"/>
    <property type="evidence" value="ECO:0007669"/>
    <property type="project" value="TreeGrafter"/>
</dbReference>
<evidence type="ECO:0000256" key="4">
    <source>
        <dbReference type="PROSITE-ProRule" id="PRU00335"/>
    </source>
</evidence>
<dbReference type="AlphaFoldDB" id="A0A2A2WL43"/>
<proteinExistence type="predicted"/>
<keyword evidence="8" id="KW-1185">Reference proteome</keyword>
<feature type="compositionally biased region" description="Acidic residues" evidence="5">
    <location>
        <begin position="79"/>
        <end position="94"/>
    </location>
</feature>
<keyword evidence="3" id="KW-0804">Transcription</keyword>
<accession>A0A2A2WL43</accession>
<protein>
    <submittedName>
        <fullName evidence="7">TetR family transcriptional regulator</fullName>
    </submittedName>
</protein>
<dbReference type="Proteomes" id="UP000218810">
    <property type="component" value="Unassembled WGS sequence"/>
</dbReference>
<dbReference type="Pfam" id="PF13305">
    <property type="entry name" value="TetR_C_33"/>
    <property type="match status" value="1"/>
</dbReference>
<dbReference type="InterPro" id="IPR025996">
    <property type="entry name" value="MT1864/Rv1816-like_C"/>
</dbReference>
<dbReference type="PANTHER" id="PTHR30055">
    <property type="entry name" value="HTH-TYPE TRANSCRIPTIONAL REGULATOR RUTR"/>
    <property type="match status" value="1"/>
</dbReference>
<keyword evidence="2 4" id="KW-0238">DNA-binding</keyword>
<sequence length="237" mass="24869">MGKRDEARGETIERILAAAREEIARAGGVGLSMRSVAREVGMVSSAIYRYFPSREDLVTAMILESYRGLADALRKAEAEADSEAEAEAADEADEAATGSPDAGSDAERWRRLADALRRWGLRAPHEFQLIYGTPIPGYVAPAETIPAAGEVAGPFLACLRSRQVAGFELPGDGGGMHAFAEDVGVTPSAAAAVVAAISELVGFVGLELAGHFVGLADPADDLYGLVAARQVRDLGLE</sequence>
<gene>
    <name evidence="7" type="ORF">CEY15_16200</name>
</gene>
<dbReference type="GO" id="GO:0000976">
    <property type="term" value="F:transcription cis-regulatory region binding"/>
    <property type="evidence" value="ECO:0007669"/>
    <property type="project" value="TreeGrafter"/>
</dbReference>
<evidence type="ECO:0000313" key="7">
    <source>
        <dbReference type="EMBL" id="PAY21917.1"/>
    </source>
</evidence>
<evidence type="ECO:0000256" key="1">
    <source>
        <dbReference type="ARBA" id="ARBA00023015"/>
    </source>
</evidence>
<evidence type="ECO:0000256" key="3">
    <source>
        <dbReference type="ARBA" id="ARBA00023163"/>
    </source>
</evidence>
<dbReference type="RefSeq" id="WP_095719294.1">
    <property type="nucleotide sequence ID" value="NZ_NTGA01000035.1"/>
</dbReference>
<feature type="domain" description="HTH tetR-type" evidence="6">
    <location>
        <begin position="9"/>
        <end position="69"/>
    </location>
</feature>
<reference evidence="8" key="1">
    <citation type="submission" date="2017-09" db="EMBL/GenBank/DDBJ databases">
        <authorList>
            <person name="Zhang Y."/>
            <person name="Huang X."/>
            <person name="Liu J."/>
            <person name="Lu L."/>
            <person name="Peng K."/>
        </authorList>
    </citation>
    <scope>NUCLEOTIDE SEQUENCE [LARGE SCALE GENOMIC DNA]</scope>
    <source>
        <strain evidence="8">S-XJ-1</strain>
    </source>
</reference>
<dbReference type="PRINTS" id="PR00455">
    <property type="entry name" value="HTHTETR"/>
</dbReference>
<dbReference type="PANTHER" id="PTHR30055:SF243">
    <property type="entry name" value="HTH-TYPE TRANSCRIPTIONAL REGULATOR RV1816"/>
    <property type="match status" value="1"/>
</dbReference>
<organism evidence="7 8">
    <name type="scientific">Dietzia natronolimnaea</name>
    <dbReference type="NCBI Taxonomy" id="161920"/>
    <lineage>
        <taxon>Bacteria</taxon>
        <taxon>Bacillati</taxon>
        <taxon>Actinomycetota</taxon>
        <taxon>Actinomycetes</taxon>
        <taxon>Mycobacteriales</taxon>
        <taxon>Dietziaceae</taxon>
        <taxon>Dietzia</taxon>
    </lineage>
</organism>